<evidence type="ECO:0000259" key="10">
    <source>
        <dbReference type="PROSITE" id="PS50192"/>
    </source>
</evidence>
<evidence type="ECO:0000256" key="7">
    <source>
        <dbReference type="ARBA" id="ARBA00023136"/>
    </source>
</evidence>
<name>A7SCT5_NEMVE</name>
<evidence type="ECO:0000256" key="3">
    <source>
        <dbReference type="ARBA" id="ARBA00022692"/>
    </source>
</evidence>
<keyword evidence="5 9" id="KW-1133">Transmembrane helix</keyword>
<feature type="domain" description="T-SNARE coiled-coil homology" evidence="10">
    <location>
        <begin position="51"/>
        <end position="90"/>
    </location>
</feature>
<dbReference type="Gene3D" id="1.20.5.110">
    <property type="match status" value="2"/>
</dbReference>
<dbReference type="InterPro" id="IPR000727">
    <property type="entry name" value="T_SNARE_dom"/>
</dbReference>
<evidence type="ECO:0000256" key="9">
    <source>
        <dbReference type="SAM" id="Phobius"/>
    </source>
</evidence>
<keyword evidence="3 9" id="KW-0812">Transmembrane</keyword>
<proteinExistence type="predicted"/>
<keyword evidence="7 9" id="KW-0472">Membrane</keyword>
<gene>
    <name evidence="11" type="ORF">NEMVEDRAFT_v1g210276</name>
</gene>
<dbReference type="SUPFAM" id="SSF58038">
    <property type="entry name" value="SNARE fusion complex"/>
    <property type="match status" value="2"/>
</dbReference>
<dbReference type="EMBL" id="DS469625">
    <property type="protein sequence ID" value="EDO38457.1"/>
    <property type="molecule type" value="Genomic_DNA"/>
</dbReference>
<evidence type="ECO:0000256" key="5">
    <source>
        <dbReference type="ARBA" id="ARBA00022989"/>
    </source>
</evidence>
<reference evidence="11 12" key="1">
    <citation type="journal article" date="2007" name="Science">
        <title>Sea anemone genome reveals ancestral eumetazoan gene repertoire and genomic organization.</title>
        <authorList>
            <person name="Putnam N.H."/>
            <person name="Srivastava M."/>
            <person name="Hellsten U."/>
            <person name="Dirks B."/>
            <person name="Chapman J."/>
            <person name="Salamov A."/>
            <person name="Terry A."/>
            <person name="Shapiro H."/>
            <person name="Lindquist E."/>
            <person name="Kapitonov V.V."/>
            <person name="Jurka J."/>
            <person name="Genikhovich G."/>
            <person name="Grigoriev I.V."/>
            <person name="Lucas S.M."/>
            <person name="Steele R.E."/>
            <person name="Finnerty J.R."/>
            <person name="Technau U."/>
            <person name="Martindale M.Q."/>
            <person name="Rokhsar D.S."/>
        </authorList>
    </citation>
    <scope>NUCLEOTIDE SEQUENCE [LARGE SCALE GENOMIC DNA]</scope>
    <source>
        <strain evidence="12">CH2 X CH6</strain>
    </source>
</reference>
<evidence type="ECO:0000256" key="2">
    <source>
        <dbReference type="ARBA" id="ARBA00022448"/>
    </source>
</evidence>
<dbReference type="eggNOG" id="KOG3385">
    <property type="taxonomic scope" value="Eukaryota"/>
</dbReference>
<dbReference type="PROSITE" id="PS50192">
    <property type="entry name" value="T_SNARE"/>
    <property type="match status" value="2"/>
</dbReference>
<sequence length="120" mass="13883">MGQPQRSDQMLEEENDRLTESLSGKVKALKSLSIDIGHEVRTQNKLLQEMLSIDIGHEVRTQNKLLQEMDDDFDTSGSLLSATMGRLSALTKKGHHKVMCYMILFCFFVFLVAWYFVRRR</sequence>
<comment type="subcellular location">
    <subcellularLocation>
        <location evidence="8">Endomembrane system</location>
        <topology evidence="8">Single-pass type IV membrane protein</topology>
    </subcellularLocation>
    <subcellularLocation>
        <location evidence="1">Golgi apparatus membrane</location>
    </subcellularLocation>
</comment>
<dbReference type="PhylomeDB" id="A7SCT5"/>
<keyword evidence="12" id="KW-1185">Reference proteome</keyword>
<protein>
    <recommendedName>
        <fullName evidence="10">t-SNARE coiled-coil homology domain-containing protein</fullName>
    </recommendedName>
</protein>
<dbReference type="AlphaFoldDB" id="A7SCT5"/>
<evidence type="ECO:0000313" key="12">
    <source>
        <dbReference type="Proteomes" id="UP000001593"/>
    </source>
</evidence>
<dbReference type="STRING" id="45351.A7SCT5"/>
<organism evidence="11 12">
    <name type="scientific">Nematostella vectensis</name>
    <name type="common">Starlet sea anemone</name>
    <dbReference type="NCBI Taxonomy" id="45351"/>
    <lineage>
        <taxon>Eukaryota</taxon>
        <taxon>Metazoa</taxon>
        <taxon>Cnidaria</taxon>
        <taxon>Anthozoa</taxon>
        <taxon>Hexacorallia</taxon>
        <taxon>Actiniaria</taxon>
        <taxon>Edwardsiidae</taxon>
        <taxon>Nematostella</taxon>
    </lineage>
</organism>
<dbReference type="GO" id="GO:0005484">
    <property type="term" value="F:SNAP receptor activity"/>
    <property type="evidence" value="ECO:0000318"/>
    <property type="project" value="GO_Central"/>
</dbReference>
<dbReference type="GO" id="GO:0006888">
    <property type="term" value="P:endoplasmic reticulum to Golgi vesicle-mediated transport"/>
    <property type="evidence" value="ECO:0000318"/>
    <property type="project" value="GO_Central"/>
</dbReference>
<evidence type="ECO:0000256" key="1">
    <source>
        <dbReference type="ARBA" id="ARBA00004394"/>
    </source>
</evidence>
<dbReference type="GO" id="GO:0015031">
    <property type="term" value="P:protein transport"/>
    <property type="evidence" value="ECO:0007669"/>
    <property type="project" value="UniProtKB-KW"/>
</dbReference>
<dbReference type="GO" id="GO:0048280">
    <property type="term" value="P:vesicle fusion with Golgi apparatus"/>
    <property type="evidence" value="ECO:0000318"/>
    <property type="project" value="GO_Central"/>
</dbReference>
<dbReference type="GO" id="GO:0000139">
    <property type="term" value="C:Golgi membrane"/>
    <property type="evidence" value="ECO:0007669"/>
    <property type="project" value="UniProtKB-SubCell"/>
</dbReference>
<dbReference type="Proteomes" id="UP000001593">
    <property type="component" value="Unassembled WGS sequence"/>
</dbReference>
<keyword evidence="4" id="KW-0653">Protein transport</keyword>
<dbReference type="InterPro" id="IPR039899">
    <property type="entry name" value="BET1_SNARE"/>
</dbReference>
<dbReference type="GO" id="GO:0031201">
    <property type="term" value="C:SNARE complex"/>
    <property type="evidence" value="ECO:0000318"/>
    <property type="project" value="GO_Central"/>
</dbReference>
<dbReference type="PANTHER" id="PTHR12791">
    <property type="entry name" value="GOLGI SNARE BET1-RELATED"/>
    <property type="match status" value="1"/>
</dbReference>
<evidence type="ECO:0000256" key="8">
    <source>
        <dbReference type="ARBA" id="ARBA00046280"/>
    </source>
</evidence>
<evidence type="ECO:0000313" key="11">
    <source>
        <dbReference type="EMBL" id="EDO38457.1"/>
    </source>
</evidence>
<dbReference type="CDD" id="cd15853">
    <property type="entry name" value="SNARE_Bet1"/>
    <property type="match status" value="1"/>
</dbReference>
<keyword evidence="6" id="KW-0333">Golgi apparatus</keyword>
<dbReference type="OMA" id="GHRNYMC"/>
<evidence type="ECO:0000256" key="6">
    <source>
        <dbReference type="ARBA" id="ARBA00023034"/>
    </source>
</evidence>
<feature type="domain" description="T-SNARE coiled-coil homology" evidence="10">
    <location>
        <begin position="9"/>
        <end position="50"/>
    </location>
</feature>
<keyword evidence="2" id="KW-0813">Transport</keyword>
<accession>A7SCT5</accession>
<feature type="transmembrane region" description="Helical" evidence="9">
    <location>
        <begin position="98"/>
        <end position="117"/>
    </location>
</feature>
<dbReference type="InParanoid" id="A7SCT5"/>
<evidence type="ECO:0000256" key="4">
    <source>
        <dbReference type="ARBA" id="ARBA00022927"/>
    </source>
</evidence>
<dbReference type="HOGENOM" id="CLU_086133_2_1_1"/>